<accession>A0A1I7MF63</accession>
<keyword evidence="4" id="KW-1185">Reference proteome</keyword>
<dbReference type="SMART" id="SM00858">
    <property type="entry name" value="SAF"/>
    <property type="match status" value="1"/>
</dbReference>
<gene>
    <name evidence="3" type="ORF">SAMN04487966_101438</name>
</gene>
<dbReference type="AlphaFoldDB" id="A0A1I7MF63"/>
<sequence>MEAKNDETPRLRRPSWKDPRLVAGILLVVLSVVGVVMLVRSVDHSVGYWVASQDLVPGREITQDQLTVVQAQLGDAAGLYLRADEPAPVGSVVQGAVRRGELLPSETVAEVDPAGRQPVAVSLQDPLPAGVEPGDRVDLWIAEAVQNQEYSTPVLVAESAELAEVGESSGAFGASTNIVVQILLGPEQLPTVLEAKANGAKISVVPSVGAGTAG</sequence>
<feature type="domain" description="SAF" evidence="2">
    <location>
        <begin position="46"/>
        <end position="109"/>
    </location>
</feature>
<keyword evidence="1" id="KW-0812">Transmembrane</keyword>
<dbReference type="CDD" id="cd11614">
    <property type="entry name" value="SAF_CpaB_FlgA_like"/>
    <property type="match status" value="1"/>
</dbReference>
<dbReference type="STRING" id="574650.SAMN04487966_101438"/>
<evidence type="ECO:0000256" key="1">
    <source>
        <dbReference type="SAM" id="Phobius"/>
    </source>
</evidence>
<feature type="transmembrane region" description="Helical" evidence="1">
    <location>
        <begin position="21"/>
        <end position="39"/>
    </location>
</feature>
<dbReference type="OrthoDB" id="5192391at2"/>
<evidence type="ECO:0000259" key="2">
    <source>
        <dbReference type="SMART" id="SM00858"/>
    </source>
</evidence>
<evidence type="ECO:0000313" key="3">
    <source>
        <dbReference type="EMBL" id="SFV20548.1"/>
    </source>
</evidence>
<dbReference type="RefSeq" id="WP_091693610.1">
    <property type="nucleotide sequence ID" value="NZ_CBDRLN010000009.1"/>
</dbReference>
<dbReference type="EMBL" id="FPCG01000001">
    <property type="protein sequence ID" value="SFV20548.1"/>
    <property type="molecule type" value="Genomic_DNA"/>
</dbReference>
<evidence type="ECO:0000313" key="4">
    <source>
        <dbReference type="Proteomes" id="UP000198881"/>
    </source>
</evidence>
<name>A0A1I7MF63_9MICC</name>
<keyword evidence="1" id="KW-1133">Transmembrane helix</keyword>
<protein>
    <recommendedName>
        <fullName evidence="2">SAF domain-containing protein</fullName>
    </recommendedName>
</protein>
<dbReference type="Proteomes" id="UP000198881">
    <property type="component" value="Unassembled WGS sequence"/>
</dbReference>
<organism evidence="3 4">
    <name type="scientific">Micrococcus terreus</name>
    <dbReference type="NCBI Taxonomy" id="574650"/>
    <lineage>
        <taxon>Bacteria</taxon>
        <taxon>Bacillati</taxon>
        <taxon>Actinomycetota</taxon>
        <taxon>Actinomycetes</taxon>
        <taxon>Micrococcales</taxon>
        <taxon>Micrococcaceae</taxon>
        <taxon>Micrococcus</taxon>
    </lineage>
</organism>
<reference evidence="3 4" key="1">
    <citation type="submission" date="2016-10" db="EMBL/GenBank/DDBJ databases">
        <authorList>
            <person name="de Groot N.N."/>
        </authorList>
    </citation>
    <scope>NUCLEOTIDE SEQUENCE [LARGE SCALE GENOMIC DNA]</scope>
    <source>
        <strain evidence="3 4">CGMCC 1.7054</strain>
    </source>
</reference>
<dbReference type="InterPro" id="IPR013974">
    <property type="entry name" value="SAF"/>
</dbReference>
<proteinExistence type="predicted"/>
<keyword evidence="1" id="KW-0472">Membrane</keyword>